<gene>
    <name evidence="1" type="ORF">SAMN05444406_10749</name>
</gene>
<evidence type="ECO:0000313" key="1">
    <source>
        <dbReference type="EMBL" id="SFP95036.1"/>
    </source>
</evidence>
<evidence type="ECO:0000313" key="2">
    <source>
        <dbReference type="Proteomes" id="UP000198577"/>
    </source>
</evidence>
<dbReference type="STRING" id="937334.SAMN05444406_10749"/>
<dbReference type="SUPFAM" id="SSF110296">
    <property type="entry name" value="Oligoxyloglucan reducing end-specific cellobiohydrolase"/>
    <property type="match status" value="2"/>
</dbReference>
<dbReference type="PANTHER" id="PTHR43739">
    <property type="entry name" value="XYLOGLUCANASE (EUROFUNG)"/>
    <property type="match status" value="1"/>
</dbReference>
<reference evidence="1 2" key="1">
    <citation type="submission" date="2016-10" db="EMBL/GenBank/DDBJ databases">
        <authorList>
            <person name="de Groot N.N."/>
        </authorList>
    </citation>
    <scope>NUCLEOTIDE SEQUENCE [LARGE SCALE GENOMIC DNA]</scope>
    <source>
        <strain evidence="1 2">DSM 20678</strain>
    </source>
</reference>
<dbReference type="OrthoDB" id="9757947at2"/>
<dbReference type="GO" id="GO:0010411">
    <property type="term" value="P:xyloglucan metabolic process"/>
    <property type="evidence" value="ECO:0007669"/>
    <property type="project" value="TreeGrafter"/>
</dbReference>
<dbReference type="PANTHER" id="PTHR43739:SF5">
    <property type="entry name" value="EXO-ALPHA-SIALIDASE"/>
    <property type="match status" value="1"/>
</dbReference>
<dbReference type="InterPro" id="IPR052025">
    <property type="entry name" value="Xyloglucanase_GH74"/>
</dbReference>
<dbReference type="AlphaFoldDB" id="A0A1I5UK91"/>
<keyword evidence="2" id="KW-1185">Reference proteome</keyword>
<dbReference type="RefSeq" id="WP_092282130.1">
    <property type="nucleotide sequence ID" value="NZ_FOXR01000007.1"/>
</dbReference>
<name>A0A1I5UK91_9FIRM</name>
<sequence>MENSKRYEYIPYVYRHAPIPGGGFVTGFVFHPKEKGILYARTDIGGVYRYDFDEKAWISLVDHVTHIGKWETFPLSIAIDPNHPDWLYVVAGDWKQNYLCRSKDRGEHFEYFPVPAGVHGNAPGRGTGERLAVDPVDSRIIYFGSQTHGLLISEDYGEHWRELPVCPSGGKPETDVAFVWIDPRSVRNGRCQTIVVSVSGKENSPGNNVRGPSLYISNDCGNSFVPMPGQPPVPGIGNYPGFVGQRATFDGEYLYVTMAAVEYSWAGWHGYACDMGGAQQGCVLRYRITPEGEIKEWRYITPDLSFLTGKKEDISSITGFGGICADPAHPGHLVCSTQCCQKGDCVFYSQDRGEHWIPILHGLSIGKMDFEGVPYMKPEYNGGGNLIHWLSDIKIDPFDSNRAVFNTGTGIFMTENLQDASRGEPVVWKPSCRGLEETVHLNVYSPPDGDVKLIDIVGDLGGFAFADLTRPAENSFADENNNRYITCLNADFPDANPWLVVVTARGNWTGTTTGGLILSEDQCKTWVRLPDPVGITPHIDRLIQAIRRPNTNSGWTAISADGKTIVWCVADGTLLPLDAVVYTDDRGKTWERSRVFDLDGRLVEDPKATLKVLSDRVDPEVFYGFGDNSLMYISTDRARTFHQIEVPEEFPKLELGGIDGRMPAEIRAESQKTGVVWISTGEGGLWRITFDKASCSAKFERISAPGHVIFRQGMGKEAPGSSCKTLYVSGIIYGEYGFWRSTDEGRTWQRINDEKQMFGDIRSITGDPRVFGRFYIGTGTRGVLWGEPAL</sequence>
<dbReference type="EMBL" id="FOXR01000007">
    <property type="protein sequence ID" value="SFP95036.1"/>
    <property type="molecule type" value="Genomic_DNA"/>
</dbReference>
<organism evidence="1 2">
    <name type="scientific">Caldicoprobacter faecalis</name>
    <dbReference type="NCBI Taxonomy" id="937334"/>
    <lineage>
        <taxon>Bacteria</taxon>
        <taxon>Bacillati</taxon>
        <taxon>Bacillota</taxon>
        <taxon>Clostridia</taxon>
        <taxon>Caldicoprobacterales</taxon>
        <taxon>Caldicoprobacteraceae</taxon>
        <taxon>Caldicoprobacter</taxon>
    </lineage>
</organism>
<dbReference type="CDD" id="cd15482">
    <property type="entry name" value="Sialidase_non-viral"/>
    <property type="match status" value="1"/>
</dbReference>
<dbReference type="InterPro" id="IPR015943">
    <property type="entry name" value="WD40/YVTN_repeat-like_dom_sf"/>
</dbReference>
<dbReference type="Proteomes" id="UP000198577">
    <property type="component" value="Unassembled WGS sequence"/>
</dbReference>
<accession>A0A1I5UK91</accession>
<dbReference type="Gene3D" id="2.130.10.10">
    <property type="entry name" value="YVTN repeat-like/Quinoprotein amine dehydrogenase"/>
    <property type="match status" value="2"/>
</dbReference>
<protein>
    <submittedName>
        <fullName evidence="1">Uncharacterized protein</fullName>
    </submittedName>
</protein>
<proteinExistence type="predicted"/>